<protein>
    <submittedName>
        <fullName evidence="13">TonB family C-terminal domain-containing protein</fullName>
    </submittedName>
</protein>
<dbReference type="GO" id="GO:0031992">
    <property type="term" value="F:energy transducer activity"/>
    <property type="evidence" value="ECO:0007669"/>
    <property type="project" value="TreeGrafter"/>
</dbReference>
<dbReference type="RefSeq" id="WP_068706154.1">
    <property type="nucleotide sequence ID" value="NZ_BDCR01000004.1"/>
</dbReference>
<feature type="region of interest" description="Disordered" evidence="10">
    <location>
        <begin position="61"/>
        <end position="100"/>
    </location>
</feature>
<keyword evidence="14" id="KW-1185">Reference proteome</keyword>
<dbReference type="InterPro" id="IPR051045">
    <property type="entry name" value="TonB-dependent_transducer"/>
</dbReference>
<evidence type="ECO:0000256" key="1">
    <source>
        <dbReference type="ARBA" id="ARBA00004383"/>
    </source>
</evidence>
<evidence type="ECO:0000259" key="12">
    <source>
        <dbReference type="PROSITE" id="PS52015"/>
    </source>
</evidence>
<dbReference type="InterPro" id="IPR037682">
    <property type="entry name" value="TonB_C"/>
</dbReference>
<dbReference type="GO" id="GO:0055085">
    <property type="term" value="P:transmembrane transport"/>
    <property type="evidence" value="ECO:0007669"/>
    <property type="project" value="InterPro"/>
</dbReference>
<evidence type="ECO:0000256" key="7">
    <source>
        <dbReference type="ARBA" id="ARBA00022927"/>
    </source>
</evidence>
<proteinExistence type="inferred from homology"/>
<dbReference type="PANTHER" id="PTHR33446">
    <property type="entry name" value="PROTEIN TONB-RELATED"/>
    <property type="match status" value="1"/>
</dbReference>
<organism evidence="13 14">
    <name type="scientific">Paludibacter jiangxiensis</name>
    <dbReference type="NCBI Taxonomy" id="681398"/>
    <lineage>
        <taxon>Bacteria</taxon>
        <taxon>Pseudomonadati</taxon>
        <taxon>Bacteroidota</taxon>
        <taxon>Bacteroidia</taxon>
        <taxon>Bacteroidales</taxon>
        <taxon>Paludibacteraceae</taxon>
        <taxon>Paludibacter</taxon>
    </lineage>
</organism>
<dbReference type="NCBIfam" id="TIGR01352">
    <property type="entry name" value="tonB_Cterm"/>
    <property type="match status" value="1"/>
</dbReference>
<dbReference type="OrthoDB" id="9814002at2"/>
<name>A0A161LXH9_9BACT</name>
<keyword evidence="9 11" id="KW-0472">Membrane</keyword>
<evidence type="ECO:0000256" key="5">
    <source>
        <dbReference type="ARBA" id="ARBA00022519"/>
    </source>
</evidence>
<evidence type="ECO:0000313" key="14">
    <source>
        <dbReference type="Proteomes" id="UP000076586"/>
    </source>
</evidence>
<dbReference type="GO" id="GO:0015031">
    <property type="term" value="P:protein transport"/>
    <property type="evidence" value="ECO:0007669"/>
    <property type="project" value="UniProtKB-KW"/>
</dbReference>
<reference evidence="14" key="1">
    <citation type="submission" date="2016-04" db="EMBL/GenBank/DDBJ databases">
        <title>Draft genome sequence of Paludibacter jiangxiensis strain NM7.</title>
        <authorList>
            <person name="Qiu Y."/>
            <person name="Matsuura N."/>
            <person name="Ohashi A."/>
            <person name="Tourlousse M.D."/>
            <person name="Sekiguchi Y."/>
        </authorList>
    </citation>
    <scope>NUCLEOTIDE SEQUENCE [LARGE SCALE GENOMIC DNA]</scope>
    <source>
        <strain evidence="14">NM7</strain>
    </source>
</reference>
<keyword evidence="5" id="KW-0997">Cell inner membrane</keyword>
<dbReference type="PROSITE" id="PS52015">
    <property type="entry name" value="TONB_CTD"/>
    <property type="match status" value="1"/>
</dbReference>
<dbReference type="SUPFAM" id="SSF74653">
    <property type="entry name" value="TolA/TonB C-terminal domain"/>
    <property type="match status" value="1"/>
</dbReference>
<gene>
    <name evidence="13" type="ORF">PJIAN_4792</name>
</gene>
<evidence type="ECO:0000256" key="10">
    <source>
        <dbReference type="SAM" id="MobiDB-lite"/>
    </source>
</evidence>
<evidence type="ECO:0000256" key="8">
    <source>
        <dbReference type="ARBA" id="ARBA00022989"/>
    </source>
</evidence>
<dbReference type="PANTHER" id="PTHR33446:SF2">
    <property type="entry name" value="PROTEIN TONB"/>
    <property type="match status" value="1"/>
</dbReference>
<comment type="caution">
    <text evidence="13">The sequence shown here is derived from an EMBL/GenBank/DDBJ whole genome shotgun (WGS) entry which is preliminary data.</text>
</comment>
<dbReference type="Pfam" id="PF03544">
    <property type="entry name" value="TonB_C"/>
    <property type="match status" value="1"/>
</dbReference>
<dbReference type="InterPro" id="IPR006260">
    <property type="entry name" value="TonB/TolA_C"/>
</dbReference>
<reference evidence="14" key="2">
    <citation type="journal article" date="2017" name="Genome Announc.">
        <title>Draft genome sequence of Paludibacter jiangxiensis NM7(T), a propionate-producing fermentative bacterium.</title>
        <authorList>
            <person name="Qiu Y.-L."/>
            <person name="Tourlousse D.M."/>
            <person name="Matsuura N."/>
            <person name="Ohashi A."/>
            <person name="Sekiguchi Y."/>
        </authorList>
    </citation>
    <scope>NUCLEOTIDE SEQUENCE [LARGE SCALE GENOMIC DNA]</scope>
    <source>
        <strain evidence="14">NM7</strain>
    </source>
</reference>
<feature type="domain" description="TonB C-terminal" evidence="12">
    <location>
        <begin position="117"/>
        <end position="211"/>
    </location>
</feature>
<keyword evidence="8 11" id="KW-1133">Transmembrane helix</keyword>
<evidence type="ECO:0000256" key="2">
    <source>
        <dbReference type="ARBA" id="ARBA00006555"/>
    </source>
</evidence>
<dbReference type="GO" id="GO:0098797">
    <property type="term" value="C:plasma membrane protein complex"/>
    <property type="evidence" value="ECO:0007669"/>
    <property type="project" value="TreeGrafter"/>
</dbReference>
<evidence type="ECO:0000256" key="3">
    <source>
        <dbReference type="ARBA" id="ARBA00022448"/>
    </source>
</evidence>
<feature type="compositionally biased region" description="Polar residues" evidence="10">
    <location>
        <begin position="61"/>
        <end position="70"/>
    </location>
</feature>
<accession>A0A161LXH9</accession>
<comment type="similarity">
    <text evidence="2">Belongs to the TonB family.</text>
</comment>
<feature type="transmembrane region" description="Helical" evidence="11">
    <location>
        <begin position="6"/>
        <end position="26"/>
    </location>
</feature>
<evidence type="ECO:0000256" key="6">
    <source>
        <dbReference type="ARBA" id="ARBA00022692"/>
    </source>
</evidence>
<dbReference type="EMBL" id="BDCR01000004">
    <property type="protein sequence ID" value="GAT64242.1"/>
    <property type="molecule type" value="Genomic_DNA"/>
</dbReference>
<sequence>MQRFSLYIRIRFLQYHLFGLGLLFALTKKRWFFERKIAVGVLLLTFINLVTTDNKSIAQNGKQNKINKNDSIPHFSPADNSPIPDATPVDPPSSKQPVNEERNPDVFCYVIEEMPTFPGGDIAEYLAKNVVYPPKAIEQKQEGRVIIQMTIDSTGYVINPRVMRGVCAELDSEALRVVKAMPCWIPGRARNKAIGMHYMLPINFRINSQKK</sequence>
<dbReference type="AlphaFoldDB" id="A0A161LXH9"/>
<evidence type="ECO:0000256" key="9">
    <source>
        <dbReference type="ARBA" id="ARBA00023136"/>
    </source>
</evidence>
<keyword evidence="7" id="KW-0653">Protein transport</keyword>
<dbReference type="Proteomes" id="UP000076586">
    <property type="component" value="Unassembled WGS sequence"/>
</dbReference>
<keyword evidence="3" id="KW-0813">Transport</keyword>
<keyword evidence="6 11" id="KW-0812">Transmembrane</keyword>
<evidence type="ECO:0000256" key="4">
    <source>
        <dbReference type="ARBA" id="ARBA00022475"/>
    </source>
</evidence>
<evidence type="ECO:0000256" key="11">
    <source>
        <dbReference type="SAM" id="Phobius"/>
    </source>
</evidence>
<keyword evidence="4" id="KW-1003">Cell membrane</keyword>
<dbReference type="Gene3D" id="3.30.1150.10">
    <property type="match status" value="1"/>
</dbReference>
<comment type="subcellular location">
    <subcellularLocation>
        <location evidence="1">Cell inner membrane</location>
        <topology evidence="1">Single-pass membrane protein</topology>
        <orientation evidence="1">Periplasmic side</orientation>
    </subcellularLocation>
</comment>
<evidence type="ECO:0000313" key="13">
    <source>
        <dbReference type="EMBL" id="GAT64242.1"/>
    </source>
</evidence>
<dbReference type="STRING" id="681398.PJIAN_4792"/>